<name>A0A7G9TDH8_PSEMX</name>
<dbReference type="EMBL" id="CP060731">
    <property type="protein sequence ID" value="QNN78153.1"/>
    <property type="molecule type" value="Genomic_DNA"/>
</dbReference>
<gene>
    <name evidence="2" type="ORF">IAE60_01535</name>
</gene>
<dbReference type="Proteomes" id="UP000515838">
    <property type="component" value="Chromosome"/>
</dbReference>
<dbReference type="RefSeq" id="WP_187573601.1">
    <property type="nucleotide sequence ID" value="NZ_CP060731.1"/>
</dbReference>
<proteinExistence type="predicted"/>
<sequence length="144" mass="15688">MIAHITPTPRQRLIALSRASLPFLAGCAVALAARLYSQHAADLPTCEQLPWMRVMVTMMVAICTGGAWLSGRSAFRIWRSGQYPAPGTAVLFRTRVRTGRWAHANACAYFVLSILIAAFLVALLNLFLLSEAGLFVIGLRGCEP</sequence>
<evidence type="ECO:0000256" key="1">
    <source>
        <dbReference type="SAM" id="Phobius"/>
    </source>
</evidence>
<reference evidence="2 3" key="1">
    <citation type="submission" date="2020-08" db="EMBL/GenBank/DDBJ databases">
        <title>Streptomycin Non-resistant strain, P. mexicana.</title>
        <authorList>
            <person name="Ganesh-Kumar S."/>
            <person name="Zhe T."/>
            <person name="Yu Z."/>
            <person name="Min Y."/>
        </authorList>
    </citation>
    <scope>NUCLEOTIDE SEQUENCE [LARGE SCALE GENOMIC DNA]</scope>
    <source>
        <strain evidence="2 3">GTZY2</strain>
    </source>
</reference>
<protein>
    <submittedName>
        <fullName evidence="2">Uncharacterized protein</fullName>
    </submittedName>
</protein>
<feature type="transmembrane region" description="Helical" evidence="1">
    <location>
        <begin position="51"/>
        <end position="69"/>
    </location>
</feature>
<evidence type="ECO:0000313" key="3">
    <source>
        <dbReference type="Proteomes" id="UP000515838"/>
    </source>
</evidence>
<accession>A0A7G9TDH8</accession>
<keyword evidence="1" id="KW-0472">Membrane</keyword>
<dbReference type="AlphaFoldDB" id="A0A7G9TDH8"/>
<dbReference type="GeneID" id="81469627"/>
<evidence type="ECO:0000313" key="2">
    <source>
        <dbReference type="EMBL" id="QNN78153.1"/>
    </source>
</evidence>
<organism evidence="2 3">
    <name type="scientific">Pseudoxanthomonas mexicana</name>
    <dbReference type="NCBI Taxonomy" id="128785"/>
    <lineage>
        <taxon>Bacteria</taxon>
        <taxon>Pseudomonadati</taxon>
        <taxon>Pseudomonadota</taxon>
        <taxon>Gammaproteobacteria</taxon>
        <taxon>Lysobacterales</taxon>
        <taxon>Lysobacteraceae</taxon>
        <taxon>Pseudoxanthomonas</taxon>
    </lineage>
</organism>
<keyword evidence="1" id="KW-1133">Transmembrane helix</keyword>
<feature type="transmembrane region" description="Helical" evidence="1">
    <location>
        <begin position="107"/>
        <end position="129"/>
    </location>
</feature>
<keyword evidence="1" id="KW-0812">Transmembrane</keyword>